<name>A0A0A9FTV9_ARUDO</name>
<sequence length="41" mass="4711">MEANVKEMNMAEIRGFEETVTDALTVIRNKLMMKVARLPQT</sequence>
<dbReference type="EMBL" id="GBRH01262473">
    <property type="protein sequence ID" value="JAD35422.1"/>
    <property type="molecule type" value="Transcribed_RNA"/>
</dbReference>
<reference evidence="1" key="2">
    <citation type="journal article" date="2015" name="Data Brief">
        <title>Shoot transcriptome of the giant reed, Arundo donax.</title>
        <authorList>
            <person name="Barrero R.A."/>
            <person name="Guerrero F.D."/>
            <person name="Moolhuijzen P."/>
            <person name="Goolsby J.A."/>
            <person name="Tidwell J."/>
            <person name="Bellgard S.E."/>
            <person name="Bellgard M.I."/>
        </authorList>
    </citation>
    <scope>NUCLEOTIDE SEQUENCE</scope>
    <source>
        <tissue evidence="1">Shoot tissue taken approximately 20 cm above the soil surface</tissue>
    </source>
</reference>
<dbReference type="EMBL" id="GBRH01181596">
    <property type="protein sequence ID" value="JAE16300.1"/>
    <property type="molecule type" value="Transcribed_RNA"/>
</dbReference>
<accession>A0A0A9FTV9</accession>
<dbReference type="AlphaFoldDB" id="A0A0A9FTV9"/>
<proteinExistence type="predicted"/>
<evidence type="ECO:0000313" key="1">
    <source>
        <dbReference type="EMBL" id="JAE16300.1"/>
    </source>
</evidence>
<organism evidence="1">
    <name type="scientific">Arundo donax</name>
    <name type="common">Giant reed</name>
    <name type="synonym">Donax arundinaceus</name>
    <dbReference type="NCBI Taxonomy" id="35708"/>
    <lineage>
        <taxon>Eukaryota</taxon>
        <taxon>Viridiplantae</taxon>
        <taxon>Streptophyta</taxon>
        <taxon>Embryophyta</taxon>
        <taxon>Tracheophyta</taxon>
        <taxon>Spermatophyta</taxon>
        <taxon>Magnoliopsida</taxon>
        <taxon>Liliopsida</taxon>
        <taxon>Poales</taxon>
        <taxon>Poaceae</taxon>
        <taxon>PACMAD clade</taxon>
        <taxon>Arundinoideae</taxon>
        <taxon>Arundineae</taxon>
        <taxon>Arundo</taxon>
    </lineage>
</organism>
<protein>
    <submittedName>
        <fullName evidence="1">Uncharacterized protein</fullName>
    </submittedName>
</protein>
<reference evidence="1" key="1">
    <citation type="submission" date="2014-09" db="EMBL/GenBank/DDBJ databases">
        <authorList>
            <person name="Magalhaes I.L.F."/>
            <person name="Oliveira U."/>
            <person name="Santos F.R."/>
            <person name="Vidigal T.H.D.A."/>
            <person name="Brescovit A.D."/>
            <person name="Santos A.J."/>
        </authorList>
    </citation>
    <scope>NUCLEOTIDE SEQUENCE</scope>
    <source>
        <tissue evidence="1">Shoot tissue taken approximately 20 cm above the soil surface</tissue>
    </source>
</reference>